<reference evidence="2 3" key="1">
    <citation type="submission" date="2019-03" db="EMBL/GenBank/DDBJ databases">
        <title>First draft genome of Liparis tanakae, snailfish: a comprehensive survey of snailfish specific genes.</title>
        <authorList>
            <person name="Kim W."/>
            <person name="Song I."/>
            <person name="Jeong J.-H."/>
            <person name="Kim D."/>
            <person name="Kim S."/>
            <person name="Ryu S."/>
            <person name="Song J.Y."/>
            <person name="Lee S.K."/>
        </authorList>
    </citation>
    <scope>NUCLEOTIDE SEQUENCE [LARGE SCALE GENOMIC DNA]</scope>
    <source>
        <tissue evidence="2">Muscle</tissue>
    </source>
</reference>
<feature type="compositionally biased region" description="Polar residues" evidence="1">
    <location>
        <begin position="172"/>
        <end position="184"/>
    </location>
</feature>
<sequence>MCPQSMDLLGKLEIYIPVEAEVKSIPLWSLPKSVLGRMGLPASVRKGSGKLADSPEGVWICPAVIRRKGQKLAPHAGDAVENLSSLMGREFRANPGPVQMNFVSANHAVYKVLKDITPGKKGAAPHASPLPRGSAPRTYKDAVILYNGRIYLSIRNPNRSRSRPEAGEPQPAAQSSVPSTSAAPSKSLKKRRSPPAPLEPAEPQRKKSHVALPQTSKQPKDRLPKPGHPSTTDQELLNDSRPKEKRSAPRAPLGEHKKVTAHKGSDVSSTTTAHKADVRRQREADGEQAEEDGGEAAGWFRPPGEQEIEEEEGEEEAEEEANDDGGGGGDGGGECGDPNDSGNPSWTPQGAPRASASIQEFEFQQLAGEEMIARQKAKLEMLMMADH</sequence>
<proteinExistence type="predicted"/>
<dbReference type="OrthoDB" id="8893791at2759"/>
<name>A0A4Z2EPC0_9TELE</name>
<evidence type="ECO:0000313" key="3">
    <source>
        <dbReference type="Proteomes" id="UP000314294"/>
    </source>
</evidence>
<gene>
    <name evidence="2" type="ORF">EYF80_059407</name>
</gene>
<keyword evidence="3" id="KW-1185">Reference proteome</keyword>
<feature type="region of interest" description="Disordered" evidence="1">
    <location>
        <begin position="156"/>
        <end position="357"/>
    </location>
</feature>
<evidence type="ECO:0000256" key="1">
    <source>
        <dbReference type="SAM" id="MobiDB-lite"/>
    </source>
</evidence>
<protein>
    <submittedName>
        <fullName evidence="2">Uncharacterized protein</fullName>
    </submittedName>
</protein>
<feature type="compositionally biased region" description="Basic and acidic residues" evidence="1">
    <location>
        <begin position="238"/>
        <end position="258"/>
    </location>
</feature>
<organism evidence="2 3">
    <name type="scientific">Liparis tanakae</name>
    <name type="common">Tanaka's snailfish</name>
    <dbReference type="NCBI Taxonomy" id="230148"/>
    <lineage>
        <taxon>Eukaryota</taxon>
        <taxon>Metazoa</taxon>
        <taxon>Chordata</taxon>
        <taxon>Craniata</taxon>
        <taxon>Vertebrata</taxon>
        <taxon>Euteleostomi</taxon>
        <taxon>Actinopterygii</taxon>
        <taxon>Neopterygii</taxon>
        <taxon>Teleostei</taxon>
        <taxon>Neoteleostei</taxon>
        <taxon>Acanthomorphata</taxon>
        <taxon>Eupercaria</taxon>
        <taxon>Perciformes</taxon>
        <taxon>Cottioidei</taxon>
        <taxon>Cottales</taxon>
        <taxon>Liparidae</taxon>
        <taxon>Liparis</taxon>
    </lineage>
</organism>
<comment type="caution">
    <text evidence="2">The sequence shown here is derived from an EMBL/GenBank/DDBJ whole genome shotgun (WGS) entry which is preliminary data.</text>
</comment>
<evidence type="ECO:0000313" key="2">
    <source>
        <dbReference type="EMBL" id="TNN30440.1"/>
    </source>
</evidence>
<feature type="compositionally biased region" description="Acidic residues" evidence="1">
    <location>
        <begin position="306"/>
        <end position="323"/>
    </location>
</feature>
<feature type="compositionally biased region" description="Basic and acidic residues" evidence="1">
    <location>
        <begin position="274"/>
        <end position="285"/>
    </location>
</feature>
<dbReference type="EMBL" id="SRLO01004482">
    <property type="protein sequence ID" value="TNN30440.1"/>
    <property type="molecule type" value="Genomic_DNA"/>
</dbReference>
<feature type="compositionally biased region" description="Gly residues" evidence="1">
    <location>
        <begin position="324"/>
        <end position="335"/>
    </location>
</feature>
<dbReference type="AlphaFoldDB" id="A0A4Z2EPC0"/>
<accession>A0A4Z2EPC0</accession>
<dbReference type="Proteomes" id="UP000314294">
    <property type="component" value="Unassembled WGS sequence"/>
</dbReference>